<dbReference type="PANTHER" id="PTHR13477:SF0">
    <property type="entry name" value="LARGE RIBOSOMAL SUBUNIT PROTEIN ML49"/>
    <property type="match status" value="1"/>
</dbReference>
<comment type="caution">
    <text evidence="8">The sequence shown here is derived from an EMBL/GenBank/DDBJ whole genome shotgun (WGS) entry which is preliminary data.</text>
</comment>
<organism evidence="8 9">
    <name type="scientific">Lomentospora prolificans</name>
    <dbReference type="NCBI Taxonomy" id="41688"/>
    <lineage>
        <taxon>Eukaryota</taxon>
        <taxon>Fungi</taxon>
        <taxon>Dikarya</taxon>
        <taxon>Ascomycota</taxon>
        <taxon>Pezizomycotina</taxon>
        <taxon>Sordariomycetes</taxon>
        <taxon>Hypocreomycetidae</taxon>
        <taxon>Microascales</taxon>
        <taxon>Microascaceae</taxon>
        <taxon>Lomentospora</taxon>
    </lineage>
</organism>
<dbReference type="VEuPathDB" id="FungiDB:jhhlp_008325"/>
<reference evidence="8 9" key="1">
    <citation type="journal article" date="2017" name="G3 (Bethesda)">
        <title>First Draft Genome Sequence of the Pathogenic Fungus Lomentospora prolificans (Formerly Scedosporium prolificans).</title>
        <authorList>
            <person name="Luo R."/>
            <person name="Zimin A."/>
            <person name="Workman R."/>
            <person name="Fan Y."/>
            <person name="Pertea G."/>
            <person name="Grossman N."/>
            <person name="Wear M.P."/>
            <person name="Jia B."/>
            <person name="Miller H."/>
            <person name="Casadevall A."/>
            <person name="Timp W."/>
            <person name="Zhang S.X."/>
            <person name="Salzberg S.L."/>
        </authorList>
    </citation>
    <scope>NUCLEOTIDE SEQUENCE [LARGE SCALE GENOMIC DNA]</scope>
    <source>
        <strain evidence="8 9">JHH-5317</strain>
    </source>
</reference>
<evidence type="ECO:0000256" key="2">
    <source>
        <dbReference type="ARBA" id="ARBA00005677"/>
    </source>
</evidence>
<accession>A0A2N3MXP9</accession>
<evidence type="ECO:0000313" key="8">
    <source>
        <dbReference type="EMBL" id="PKS04959.1"/>
    </source>
</evidence>
<keyword evidence="9" id="KW-1185">Reference proteome</keyword>
<evidence type="ECO:0000256" key="5">
    <source>
        <dbReference type="ARBA" id="ARBA00023274"/>
    </source>
</evidence>
<dbReference type="InParanoid" id="A0A2N3MXP9"/>
<dbReference type="GO" id="GO:0003735">
    <property type="term" value="F:structural constituent of ribosome"/>
    <property type="evidence" value="ECO:0007669"/>
    <property type="project" value="InterPro"/>
</dbReference>
<keyword evidence="4" id="KW-0496">Mitochondrion</keyword>
<dbReference type="Pfam" id="PF05046">
    <property type="entry name" value="Img2"/>
    <property type="match status" value="1"/>
</dbReference>
<dbReference type="InterPro" id="IPR007740">
    <property type="entry name" value="Ribosomal_mL49"/>
</dbReference>
<evidence type="ECO:0000313" key="9">
    <source>
        <dbReference type="Proteomes" id="UP000233524"/>
    </source>
</evidence>
<dbReference type="Gene3D" id="3.30.780.10">
    <property type="entry name" value="SUI1-like domain"/>
    <property type="match status" value="1"/>
</dbReference>
<dbReference type="GO" id="GO:0005762">
    <property type="term" value="C:mitochondrial large ribosomal subunit"/>
    <property type="evidence" value="ECO:0007669"/>
    <property type="project" value="TreeGrafter"/>
</dbReference>
<proteinExistence type="inferred from homology"/>
<dbReference type="OrthoDB" id="19439at2759"/>
<dbReference type="STRING" id="41688.A0A2N3MXP9"/>
<keyword evidence="5" id="KW-0687">Ribonucleoprotein</keyword>
<feature type="compositionally biased region" description="Basic and acidic residues" evidence="7">
    <location>
        <begin position="18"/>
        <end position="39"/>
    </location>
</feature>
<evidence type="ECO:0000256" key="4">
    <source>
        <dbReference type="ARBA" id="ARBA00023128"/>
    </source>
</evidence>
<evidence type="ECO:0000256" key="3">
    <source>
        <dbReference type="ARBA" id="ARBA00022980"/>
    </source>
</evidence>
<dbReference type="EMBL" id="NLAX01001623">
    <property type="protein sequence ID" value="PKS04959.1"/>
    <property type="molecule type" value="Genomic_DNA"/>
</dbReference>
<evidence type="ECO:0000256" key="7">
    <source>
        <dbReference type="SAM" id="MobiDB-lite"/>
    </source>
</evidence>
<evidence type="ECO:0000256" key="6">
    <source>
        <dbReference type="ARBA" id="ARBA00035191"/>
    </source>
</evidence>
<dbReference type="Proteomes" id="UP000233524">
    <property type="component" value="Unassembled WGS sequence"/>
</dbReference>
<dbReference type="AlphaFoldDB" id="A0A2N3MXP9"/>
<comment type="subcellular location">
    <subcellularLocation>
        <location evidence="1">Mitochondrion</location>
    </subcellularLocation>
</comment>
<feature type="region of interest" description="Disordered" evidence="7">
    <location>
        <begin position="18"/>
        <end position="61"/>
    </location>
</feature>
<protein>
    <recommendedName>
        <fullName evidence="6">Large ribosomal subunit protein mL49</fullName>
    </recommendedName>
</protein>
<gene>
    <name evidence="8" type="ORF">jhhlp_008325</name>
</gene>
<evidence type="ECO:0000256" key="1">
    <source>
        <dbReference type="ARBA" id="ARBA00004173"/>
    </source>
</evidence>
<name>A0A2N3MXP9_9PEZI</name>
<sequence>MQLMEHVTCLSDSIDDFRTRDNRRKSPSETSHDSVRRGELSYISRPTPPTSPLRKAPVSDPSISKFLHSRRSTRLPRLATENPAIARSPSQTTKMRLFRLAQTLPLPSSRLTTFPVRFYATESLTIPSSVTTSAPAATSTSAPYHVSRTKSNRLPVYIRTQAGGSKRTTLIRRIEGDGLALKADVQEALGVDKADVSLNPVTGHVVVKGSHVPRITEWLKTRGF</sequence>
<keyword evidence="3" id="KW-0689">Ribosomal protein</keyword>
<dbReference type="PANTHER" id="PTHR13477">
    <property type="entry name" value="MITOCHONDRIAL 39S RIBOSOMAL PROTEIN L49"/>
    <property type="match status" value="1"/>
</dbReference>
<comment type="similarity">
    <text evidence="2">Belongs to the mitochondrion-specific ribosomal protein mL49 family.</text>
</comment>
<dbReference type="GO" id="GO:0006412">
    <property type="term" value="P:translation"/>
    <property type="evidence" value="ECO:0007669"/>
    <property type="project" value="InterPro"/>
</dbReference>